<evidence type="ECO:0000256" key="5">
    <source>
        <dbReference type="SAM" id="SignalP"/>
    </source>
</evidence>
<feature type="signal peptide" evidence="5">
    <location>
        <begin position="1"/>
        <end position="22"/>
    </location>
</feature>
<reference evidence="8" key="2">
    <citation type="submission" date="2019-11" db="UniProtKB">
        <authorList>
            <consortium name="WormBaseParasite"/>
        </authorList>
    </citation>
    <scope>IDENTIFICATION</scope>
    <source>
        <strain evidence="8">Puerto Rican</strain>
    </source>
</reference>
<dbReference type="Proteomes" id="UP000008854">
    <property type="component" value="Unassembled WGS sequence"/>
</dbReference>
<dbReference type="GO" id="GO:0030970">
    <property type="term" value="P:retrograde protein transport, ER to cytosol"/>
    <property type="evidence" value="ECO:0007669"/>
    <property type="project" value="TreeGrafter"/>
</dbReference>
<name>A0A5K4FBY8_SCHMA</name>
<proteinExistence type="predicted"/>
<organism evidence="7 8">
    <name type="scientific">Schistosoma mansoni</name>
    <name type="common">Blood fluke</name>
    <dbReference type="NCBI Taxonomy" id="6183"/>
    <lineage>
        <taxon>Eukaryota</taxon>
        <taxon>Metazoa</taxon>
        <taxon>Spiralia</taxon>
        <taxon>Lophotrochozoa</taxon>
        <taxon>Platyhelminthes</taxon>
        <taxon>Trematoda</taxon>
        <taxon>Digenea</taxon>
        <taxon>Strigeidida</taxon>
        <taxon>Schistosomatoidea</taxon>
        <taxon>Schistosomatidae</taxon>
        <taxon>Schistosoma</taxon>
    </lineage>
</organism>
<feature type="chain" id="PRO_5024330154" evidence="5">
    <location>
        <begin position="23"/>
        <end position="655"/>
    </location>
</feature>
<evidence type="ECO:0000256" key="2">
    <source>
        <dbReference type="ARBA" id="ARBA00022729"/>
    </source>
</evidence>
<evidence type="ECO:0000256" key="4">
    <source>
        <dbReference type="ARBA" id="ARBA00023157"/>
    </source>
</evidence>
<dbReference type="InterPro" id="IPR012913">
    <property type="entry name" value="OS9-like_dom"/>
</dbReference>
<dbReference type="InterPro" id="IPR045149">
    <property type="entry name" value="OS-9-like"/>
</dbReference>
<reference evidence="7" key="1">
    <citation type="journal article" date="2012" name="PLoS Negl. Trop. Dis.">
        <title>A systematically improved high quality genome and transcriptome of the human blood fluke Schistosoma mansoni.</title>
        <authorList>
            <person name="Protasio A.V."/>
            <person name="Tsai I.J."/>
            <person name="Babbage A."/>
            <person name="Nichol S."/>
            <person name="Hunt M."/>
            <person name="Aslett M.A."/>
            <person name="De Silva N."/>
            <person name="Velarde G.S."/>
            <person name="Anderson T.J."/>
            <person name="Clark R.C."/>
            <person name="Davidson C."/>
            <person name="Dillon G.P."/>
            <person name="Holroyd N.E."/>
            <person name="LoVerde P.T."/>
            <person name="Lloyd C."/>
            <person name="McQuillan J."/>
            <person name="Oliveira G."/>
            <person name="Otto T.D."/>
            <person name="Parker-Manuel S.J."/>
            <person name="Quail M.A."/>
            <person name="Wilson R.A."/>
            <person name="Zerlotini A."/>
            <person name="Dunne D.W."/>
            <person name="Berriman M."/>
        </authorList>
    </citation>
    <scope>NUCLEOTIDE SEQUENCE [LARGE SCALE GENOMIC DNA]</scope>
    <source>
        <strain evidence="7">Puerto Rican</strain>
    </source>
</reference>
<dbReference type="SUPFAM" id="SSF50911">
    <property type="entry name" value="Mannose 6-phosphate receptor domain"/>
    <property type="match status" value="1"/>
</dbReference>
<dbReference type="Pfam" id="PF07915">
    <property type="entry name" value="PRKCSH"/>
    <property type="match status" value="1"/>
</dbReference>
<dbReference type="AlphaFoldDB" id="A0A5K4FBY8"/>
<dbReference type="PANTHER" id="PTHR15414">
    <property type="entry name" value="OS-9-RELATED"/>
    <property type="match status" value="1"/>
</dbReference>
<dbReference type="InParanoid" id="A0A5K4FBY8"/>
<dbReference type="WBParaSite" id="Smp_346970.1">
    <property type="protein sequence ID" value="Smp_346970.1"/>
    <property type="gene ID" value="Smp_346970"/>
</dbReference>
<dbReference type="Gene3D" id="2.70.130.10">
    <property type="entry name" value="Mannose-6-phosphate receptor binding domain"/>
    <property type="match status" value="1"/>
</dbReference>
<keyword evidence="3" id="KW-0256">Endoplasmic reticulum</keyword>
<protein>
    <submittedName>
        <fullName evidence="8">PRKCSH domain-containing protein</fullName>
    </submittedName>
</protein>
<evidence type="ECO:0000313" key="7">
    <source>
        <dbReference type="Proteomes" id="UP000008854"/>
    </source>
</evidence>
<evidence type="ECO:0000256" key="3">
    <source>
        <dbReference type="ARBA" id="ARBA00022824"/>
    </source>
</evidence>
<accession>A0A5K4FBY8</accession>
<dbReference type="GO" id="GO:0030968">
    <property type="term" value="P:endoplasmic reticulum unfolded protein response"/>
    <property type="evidence" value="ECO:0007669"/>
    <property type="project" value="InterPro"/>
</dbReference>
<sequence>MCKYFLAYYVLCFAISVSPLLSKESTKYNLFIEERAVLDKLNDAGVNVFSKSGQKFSCSWGTDSGAEPNNATSQLSSSVVHSLLSMFSGFDCLRVKKGWWTYEFCFRKYVVQYHDESKETSKTLLGIFESEFDWDNSTEKPKYHSQFYSNGSICDLTNMPRLAEVQFVCTDSRTFHILSVEEPESCIYLLKISTPSLCGNSHFAAQFSTKPHDITCHPTLSGPDYYRYDALNKARNPVLQSSVANMSHTLSLPSKRLFTYKNMYNKIRNNRRRRKSKSLKRSTGKFLRSLKRLSTLYKKQNLKSSWSFHPVSLFPTKATGLYKLWIHIGSLTNDLSNFTSVLLRRNEISHHHVPLDIVKVAIIVTKSVIMEVESYRKSLNTFLTAPMQTVGMMHLFNLSDVHESISRIWHELFNCTDPNEAHTMLSTVIRAYKKHNLDIPTVEDIPFTRLPTEWRNNAKSAYLKYKLDFAFSSNKDNNNIEISQYNEKVLDDPLSYEEYSKLFGVIKNLLDFTDLFLETSNLYVKILFFLHKKIELSQNIETRLKQTFSNILTDSNVNFVVIQGGNRIMKDKYNQVASDQWDRNLLPSLKQRDIIDIMQKVVADLNPEISDEVDIVEKPGNQGGLSAYYIMPGGHRKKEEKRVRKLEQNYHFTFH</sequence>
<dbReference type="GO" id="GO:0005788">
    <property type="term" value="C:endoplasmic reticulum lumen"/>
    <property type="evidence" value="ECO:0007669"/>
    <property type="project" value="TreeGrafter"/>
</dbReference>
<evidence type="ECO:0000313" key="8">
    <source>
        <dbReference type="WBParaSite" id="Smp_346970.1"/>
    </source>
</evidence>
<evidence type="ECO:0000256" key="1">
    <source>
        <dbReference type="ARBA" id="ARBA00004240"/>
    </source>
</evidence>
<dbReference type="PROSITE" id="PS51914">
    <property type="entry name" value="MRH"/>
    <property type="match status" value="1"/>
</dbReference>
<dbReference type="InterPro" id="IPR009011">
    <property type="entry name" value="Man6P_isomerase_rcpt-bd_dom_sf"/>
</dbReference>
<dbReference type="STRING" id="6183.A0A5K4FBY8"/>
<comment type="subcellular location">
    <subcellularLocation>
        <location evidence="1">Endoplasmic reticulum</location>
    </subcellularLocation>
</comment>
<keyword evidence="4" id="KW-1015">Disulfide bond</keyword>
<dbReference type="InterPro" id="IPR044865">
    <property type="entry name" value="MRH_dom"/>
</dbReference>
<keyword evidence="2 5" id="KW-0732">Signal</keyword>
<feature type="domain" description="MRH" evidence="6">
    <location>
        <begin position="90"/>
        <end position="200"/>
    </location>
</feature>
<dbReference type="PANTHER" id="PTHR15414:SF5">
    <property type="entry name" value="PROTEIN OS-9"/>
    <property type="match status" value="1"/>
</dbReference>
<keyword evidence="7" id="KW-1185">Reference proteome</keyword>
<evidence type="ECO:0000259" key="6">
    <source>
        <dbReference type="PROSITE" id="PS51914"/>
    </source>
</evidence>